<dbReference type="PROSITE" id="PS51379">
    <property type="entry name" value="4FE4S_FER_2"/>
    <property type="match status" value="2"/>
</dbReference>
<feature type="region of interest" description="Disordered" evidence="5">
    <location>
        <begin position="1"/>
        <end position="21"/>
    </location>
</feature>
<protein>
    <submittedName>
        <fullName evidence="7">4Fe-4S ferredoxin, iron-sulfur binding domain protein</fullName>
    </submittedName>
</protein>
<keyword evidence="1" id="KW-0004">4Fe-4S</keyword>
<feature type="domain" description="4Fe-4S ferredoxin-type" evidence="6">
    <location>
        <begin position="67"/>
        <end position="97"/>
    </location>
</feature>
<dbReference type="EMBL" id="CP000527">
    <property type="protein sequence ID" value="ABM28244.1"/>
    <property type="molecule type" value="Genomic_DNA"/>
</dbReference>
<evidence type="ECO:0000313" key="8">
    <source>
        <dbReference type="Proteomes" id="UP000009173"/>
    </source>
</evidence>
<keyword evidence="2" id="KW-0479">Metal-binding</keyword>
<feature type="domain" description="4Fe-4S ferredoxin-type" evidence="6">
    <location>
        <begin position="37"/>
        <end position="66"/>
    </location>
</feature>
<gene>
    <name evidence="7" type="ordered locus">Dvul_1224</name>
</gene>
<dbReference type="Gene3D" id="3.30.70.20">
    <property type="match status" value="1"/>
</dbReference>
<evidence type="ECO:0000256" key="4">
    <source>
        <dbReference type="ARBA" id="ARBA00023014"/>
    </source>
</evidence>
<proteinExistence type="predicted"/>
<sequence length="118" mass="12532">MRTPPPCRVTRGSPCGKAAQSSAMPETHMAKISKGQTLVCVYPDWCKGCGLCVAFCPGKVLELNPLGKAEVAHPEECINCGFCELHCPDFAIAIKPKASGQSCPSHGKAEPNPNSDEY</sequence>
<dbReference type="SUPFAM" id="SSF54862">
    <property type="entry name" value="4Fe-4S ferredoxins"/>
    <property type="match status" value="1"/>
</dbReference>
<evidence type="ECO:0000256" key="2">
    <source>
        <dbReference type="ARBA" id="ARBA00022723"/>
    </source>
</evidence>
<evidence type="ECO:0000259" key="6">
    <source>
        <dbReference type="PROSITE" id="PS51379"/>
    </source>
</evidence>
<name>A0A0H3A857_NITV4</name>
<dbReference type="AlphaFoldDB" id="A0A0H3A857"/>
<evidence type="ECO:0000256" key="1">
    <source>
        <dbReference type="ARBA" id="ARBA00022485"/>
    </source>
</evidence>
<dbReference type="HOGENOM" id="CLU_139698_5_0_7"/>
<dbReference type="PANTHER" id="PTHR43687">
    <property type="entry name" value="ADENYLYLSULFATE REDUCTASE, BETA SUBUNIT"/>
    <property type="match status" value="1"/>
</dbReference>
<reference evidence="8" key="1">
    <citation type="journal article" date="2009" name="Environ. Microbiol.">
        <title>Contribution of mobile genetic elements to Desulfovibrio vulgaris genome plasticity.</title>
        <authorList>
            <person name="Walker C.B."/>
            <person name="Stolyar S."/>
            <person name="Chivian D."/>
            <person name="Pinel N."/>
            <person name="Gabster J.A."/>
            <person name="Dehal P.S."/>
            <person name="He Z."/>
            <person name="Yang Z.K."/>
            <person name="Yen H.C."/>
            <person name="Zhou J."/>
            <person name="Wall J.D."/>
            <person name="Hazen T.C."/>
            <person name="Arkin A.P."/>
            <person name="Stahl D.A."/>
        </authorList>
    </citation>
    <scope>NUCLEOTIDE SEQUENCE [LARGE SCALE GENOMIC DNA]</scope>
    <source>
        <strain evidence="8">DP4</strain>
    </source>
</reference>
<dbReference type="GO" id="GO:0051539">
    <property type="term" value="F:4 iron, 4 sulfur cluster binding"/>
    <property type="evidence" value="ECO:0007669"/>
    <property type="project" value="UniProtKB-KW"/>
</dbReference>
<dbReference type="KEGG" id="dvl:Dvul_1224"/>
<dbReference type="PROSITE" id="PS00198">
    <property type="entry name" value="4FE4S_FER_1"/>
    <property type="match status" value="1"/>
</dbReference>
<keyword evidence="4" id="KW-0411">Iron-sulfur</keyword>
<dbReference type="PANTHER" id="PTHR43687:SF4">
    <property type="entry name" value="BLR5484 PROTEIN"/>
    <property type="match status" value="1"/>
</dbReference>
<dbReference type="GO" id="GO:0046872">
    <property type="term" value="F:metal ion binding"/>
    <property type="evidence" value="ECO:0007669"/>
    <property type="project" value="UniProtKB-KW"/>
</dbReference>
<dbReference type="Pfam" id="PF12838">
    <property type="entry name" value="Fer4_7"/>
    <property type="match status" value="1"/>
</dbReference>
<evidence type="ECO:0000256" key="3">
    <source>
        <dbReference type="ARBA" id="ARBA00023004"/>
    </source>
</evidence>
<keyword evidence="3" id="KW-0408">Iron</keyword>
<dbReference type="Proteomes" id="UP000009173">
    <property type="component" value="Chromosome"/>
</dbReference>
<organism evidence="7 8">
    <name type="scientific">Nitratidesulfovibrio vulgaris (strain DP4)</name>
    <name type="common">Desulfovibrio vulgaris</name>
    <dbReference type="NCBI Taxonomy" id="391774"/>
    <lineage>
        <taxon>Bacteria</taxon>
        <taxon>Pseudomonadati</taxon>
        <taxon>Thermodesulfobacteriota</taxon>
        <taxon>Desulfovibrionia</taxon>
        <taxon>Desulfovibrionales</taxon>
        <taxon>Desulfovibrionaceae</taxon>
        <taxon>Nitratidesulfovibrio</taxon>
    </lineage>
</organism>
<dbReference type="InterPro" id="IPR050572">
    <property type="entry name" value="Fe-S_Ferredoxin"/>
</dbReference>
<accession>A0A0H3A857</accession>
<feature type="region of interest" description="Disordered" evidence="5">
    <location>
        <begin position="97"/>
        <end position="118"/>
    </location>
</feature>
<dbReference type="InterPro" id="IPR017900">
    <property type="entry name" value="4Fe4S_Fe_S_CS"/>
</dbReference>
<evidence type="ECO:0000256" key="5">
    <source>
        <dbReference type="SAM" id="MobiDB-lite"/>
    </source>
</evidence>
<dbReference type="InterPro" id="IPR017896">
    <property type="entry name" value="4Fe4S_Fe-S-bd"/>
</dbReference>
<evidence type="ECO:0000313" key="7">
    <source>
        <dbReference type="EMBL" id="ABM28244.1"/>
    </source>
</evidence>